<proteinExistence type="predicted"/>
<evidence type="ECO:0000313" key="2">
    <source>
        <dbReference type="Proteomes" id="UP000297245"/>
    </source>
</evidence>
<name>A0A4S8LD78_DENBC</name>
<dbReference type="EMBL" id="ML179476">
    <property type="protein sequence ID" value="THU86852.1"/>
    <property type="molecule type" value="Genomic_DNA"/>
</dbReference>
<accession>A0A4S8LD78</accession>
<organism evidence="1 2">
    <name type="scientific">Dendrothele bispora (strain CBS 962.96)</name>
    <dbReference type="NCBI Taxonomy" id="1314807"/>
    <lineage>
        <taxon>Eukaryota</taxon>
        <taxon>Fungi</taxon>
        <taxon>Dikarya</taxon>
        <taxon>Basidiomycota</taxon>
        <taxon>Agaricomycotina</taxon>
        <taxon>Agaricomycetes</taxon>
        <taxon>Agaricomycetidae</taxon>
        <taxon>Agaricales</taxon>
        <taxon>Agaricales incertae sedis</taxon>
        <taxon>Dendrothele</taxon>
    </lineage>
</organism>
<gene>
    <name evidence="1" type="ORF">K435DRAFT_804769</name>
</gene>
<dbReference type="AlphaFoldDB" id="A0A4S8LD78"/>
<dbReference type="OrthoDB" id="3269759at2759"/>
<dbReference type="Proteomes" id="UP000297245">
    <property type="component" value="Unassembled WGS sequence"/>
</dbReference>
<reference evidence="1 2" key="1">
    <citation type="journal article" date="2019" name="Nat. Ecol. Evol.">
        <title>Megaphylogeny resolves global patterns of mushroom evolution.</title>
        <authorList>
            <person name="Varga T."/>
            <person name="Krizsan K."/>
            <person name="Foldi C."/>
            <person name="Dima B."/>
            <person name="Sanchez-Garcia M."/>
            <person name="Sanchez-Ramirez S."/>
            <person name="Szollosi G.J."/>
            <person name="Szarkandi J.G."/>
            <person name="Papp V."/>
            <person name="Albert L."/>
            <person name="Andreopoulos W."/>
            <person name="Angelini C."/>
            <person name="Antonin V."/>
            <person name="Barry K.W."/>
            <person name="Bougher N.L."/>
            <person name="Buchanan P."/>
            <person name="Buyck B."/>
            <person name="Bense V."/>
            <person name="Catcheside P."/>
            <person name="Chovatia M."/>
            <person name="Cooper J."/>
            <person name="Damon W."/>
            <person name="Desjardin D."/>
            <person name="Finy P."/>
            <person name="Geml J."/>
            <person name="Haridas S."/>
            <person name="Hughes K."/>
            <person name="Justo A."/>
            <person name="Karasinski D."/>
            <person name="Kautmanova I."/>
            <person name="Kiss B."/>
            <person name="Kocsube S."/>
            <person name="Kotiranta H."/>
            <person name="LaButti K.M."/>
            <person name="Lechner B.E."/>
            <person name="Liimatainen K."/>
            <person name="Lipzen A."/>
            <person name="Lukacs Z."/>
            <person name="Mihaltcheva S."/>
            <person name="Morgado L.N."/>
            <person name="Niskanen T."/>
            <person name="Noordeloos M.E."/>
            <person name="Ohm R.A."/>
            <person name="Ortiz-Santana B."/>
            <person name="Ovrebo C."/>
            <person name="Racz N."/>
            <person name="Riley R."/>
            <person name="Savchenko A."/>
            <person name="Shiryaev A."/>
            <person name="Soop K."/>
            <person name="Spirin V."/>
            <person name="Szebenyi C."/>
            <person name="Tomsovsky M."/>
            <person name="Tulloss R.E."/>
            <person name="Uehling J."/>
            <person name="Grigoriev I.V."/>
            <person name="Vagvolgyi C."/>
            <person name="Papp T."/>
            <person name="Martin F.M."/>
            <person name="Miettinen O."/>
            <person name="Hibbett D.S."/>
            <person name="Nagy L.G."/>
        </authorList>
    </citation>
    <scope>NUCLEOTIDE SEQUENCE [LARGE SCALE GENOMIC DNA]</scope>
    <source>
        <strain evidence="1 2">CBS 962.96</strain>
    </source>
</reference>
<evidence type="ECO:0000313" key="1">
    <source>
        <dbReference type="EMBL" id="THU86852.1"/>
    </source>
</evidence>
<protein>
    <submittedName>
        <fullName evidence="1">Uncharacterized protein</fullName>
    </submittedName>
</protein>
<keyword evidence="2" id="KW-1185">Reference proteome</keyword>
<sequence>MRNPYARSHSIYTRVVTSVTSVASLLVLSDPAYCHLITPLPAFTKSIDNISSPYPPFEEINPWSDLASPNLSGPIPKPEILDASENIDDVAESRAGILGDTFPHPLIPLSLYSIQQKGDYFREVPKLEANGSNWADFKENWLYAAYAAEIGHLVDPKFDIPKEPVLGSGRGSASHYEAELQSYRAYKLLENQCRVFLVQKLPSDIRRDVMDGASSCKDIWHNLVRRFQVKVENDTADLKAQWMLTSCGEKDNLDEWLTK</sequence>